<dbReference type="CDD" id="cd00560">
    <property type="entry name" value="PanC"/>
    <property type="match status" value="1"/>
</dbReference>
<keyword evidence="3 8" id="KW-0436">Ligase</keyword>
<keyword evidence="4 8" id="KW-0566">Pantothenate biosynthesis</keyword>
<dbReference type="SUPFAM" id="SSF52374">
    <property type="entry name" value="Nucleotidylyl transferase"/>
    <property type="match status" value="1"/>
</dbReference>
<sequence>MTETSMPRVVTTIADFRTAITESLAAAQEELDRAARQEAEQNGTAVQYTNASLGYVPTMGALHDGHATLLRRATEQNDVVVASIFVNPLQFGPGEDYEAYPRTLEADAALAGAAGVSIIFAPSVEEMYPDGDPLIRISSGELGTKFEGATRPGHFDGVLAVVNKFFNIIRPAAGNHPVNAYFGQKDAQQYILIQRMVHDFNHDVTMRPVAIVRDDNGLALSSRNSYLSDEERESALVLSRTLAMLRENSLNRGFHEIDLDGARERINSTPGVRLDYLELVDPMTFGEPTEESERVLALVAAFVGPTRLIDNMDLR</sequence>
<keyword evidence="8" id="KW-0963">Cytoplasm</keyword>
<evidence type="ECO:0000256" key="1">
    <source>
        <dbReference type="ARBA" id="ARBA00004990"/>
    </source>
</evidence>
<feature type="binding site" evidence="8">
    <location>
        <position position="90"/>
    </location>
    <ligand>
        <name>beta-alanine</name>
        <dbReference type="ChEBI" id="CHEBI:57966"/>
    </ligand>
</feature>
<dbReference type="InterPro" id="IPR042176">
    <property type="entry name" value="Pantoate_ligase_C"/>
</dbReference>
<keyword evidence="6 8" id="KW-0067">ATP-binding</keyword>
<gene>
    <name evidence="8" type="primary">panC</name>
    <name evidence="10" type="ORF">CO690_06155</name>
</gene>
<evidence type="ECO:0000256" key="2">
    <source>
        <dbReference type="ARBA" id="ARBA00009256"/>
    </source>
</evidence>
<organism evidence="10 11">
    <name type="scientific">Rothia mucilaginosa</name>
    <dbReference type="NCBI Taxonomy" id="43675"/>
    <lineage>
        <taxon>Bacteria</taxon>
        <taxon>Bacillati</taxon>
        <taxon>Actinomycetota</taxon>
        <taxon>Actinomycetes</taxon>
        <taxon>Micrococcales</taxon>
        <taxon>Micrococcaceae</taxon>
        <taxon>Rothia</taxon>
    </lineage>
</organism>
<feature type="binding site" evidence="8">
    <location>
        <position position="212"/>
    </location>
    <ligand>
        <name>ATP</name>
        <dbReference type="ChEBI" id="CHEBI:30616"/>
    </ligand>
</feature>
<comment type="function">
    <text evidence="8">Catalyzes the condensation of pantoate with beta-alanine in an ATP-dependent reaction via a pantoyl-adenylate intermediate.</text>
</comment>
<dbReference type="EC" id="6.3.2.1" evidence="8"/>
<feature type="binding site" evidence="8">
    <location>
        <begin position="220"/>
        <end position="223"/>
    </location>
    <ligand>
        <name>ATP</name>
        <dbReference type="ChEBI" id="CHEBI:30616"/>
    </ligand>
</feature>
<comment type="subcellular location">
    <subcellularLocation>
        <location evidence="8">Cytoplasm</location>
    </subcellularLocation>
</comment>
<evidence type="ECO:0000313" key="11">
    <source>
        <dbReference type="Proteomes" id="UP000218628"/>
    </source>
</evidence>
<dbReference type="GO" id="GO:0015940">
    <property type="term" value="P:pantothenate biosynthetic process"/>
    <property type="evidence" value="ECO:0007669"/>
    <property type="project" value="UniProtKB-UniRule"/>
</dbReference>
<comment type="miscellaneous">
    <text evidence="8">The reaction proceeds by a bi uni uni bi ping pong mechanism.</text>
</comment>
<dbReference type="HAMAP" id="MF_00158">
    <property type="entry name" value="PanC"/>
    <property type="match status" value="1"/>
</dbReference>
<comment type="pathway">
    <text evidence="1 8">Cofactor biosynthesis; (R)-pantothenate biosynthesis; (R)-pantothenate from (R)-pantoate and beta-alanine: step 1/1.</text>
</comment>
<evidence type="ECO:0000256" key="3">
    <source>
        <dbReference type="ARBA" id="ARBA00022598"/>
    </source>
</evidence>
<feature type="binding site" evidence="8">
    <location>
        <position position="189"/>
    </location>
    <ligand>
        <name>(R)-pantoate</name>
        <dbReference type="ChEBI" id="CHEBI:15980"/>
    </ligand>
</feature>
<evidence type="ECO:0000256" key="6">
    <source>
        <dbReference type="ARBA" id="ARBA00022840"/>
    </source>
</evidence>
<dbReference type="GO" id="GO:0005524">
    <property type="term" value="F:ATP binding"/>
    <property type="evidence" value="ECO:0007669"/>
    <property type="project" value="UniProtKB-KW"/>
</dbReference>
<dbReference type="Gene3D" id="3.30.1300.10">
    <property type="entry name" value="Pantoate-beta-alanine ligase, C-terminal domain"/>
    <property type="match status" value="1"/>
</dbReference>
<dbReference type="InterPro" id="IPR003721">
    <property type="entry name" value="Pantoate_ligase"/>
</dbReference>
<reference evidence="11" key="1">
    <citation type="submission" date="2017-09" db="EMBL/GenBank/DDBJ databases">
        <title>FDA dAtabase for Regulatory Grade micrObial Sequences (FDA-ARGOS): Supporting development and validation of Infectious Disease Dx tests.</title>
        <authorList>
            <person name="Minogue T."/>
            <person name="Wolcott M."/>
            <person name="Wasieloski L."/>
            <person name="Aguilar W."/>
            <person name="Moore D."/>
            <person name="Tallon L."/>
            <person name="Sadzewicz L."/>
            <person name="Ott S."/>
            <person name="Zhao X."/>
            <person name="Nagaraj S."/>
            <person name="Vavikolanu K."/>
            <person name="Aluvathingal J."/>
            <person name="Nadendla S."/>
            <person name="Sichtig H."/>
        </authorList>
    </citation>
    <scope>NUCLEOTIDE SEQUENCE [LARGE SCALE GENOMIC DNA]</scope>
    <source>
        <strain evidence="11">FDAARGOS_369</strain>
    </source>
</reference>
<dbReference type="PANTHER" id="PTHR21299">
    <property type="entry name" value="CYTIDYLATE KINASE/PANTOATE-BETA-ALANINE LIGASE"/>
    <property type="match status" value="1"/>
</dbReference>
<evidence type="ECO:0000256" key="5">
    <source>
        <dbReference type="ARBA" id="ARBA00022741"/>
    </source>
</evidence>
<dbReference type="UniPathway" id="UPA00028">
    <property type="reaction ID" value="UER00005"/>
</dbReference>
<dbReference type="Gene3D" id="3.40.50.620">
    <property type="entry name" value="HUPs"/>
    <property type="match status" value="1"/>
</dbReference>
<protein>
    <recommendedName>
        <fullName evidence="8">Pantothenate synthetase</fullName>
        <shortName evidence="8">PS</shortName>
        <ecNumber evidence="8">6.3.2.1</ecNumber>
    </recommendedName>
    <alternativeName>
        <fullName evidence="8">Pantoate--beta-alanine ligase</fullName>
    </alternativeName>
    <alternativeName>
        <fullName evidence="8">Pantoate-activating enzyme</fullName>
    </alternativeName>
</protein>
<evidence type="ECO:0000256" key="7">
    <source>
        <dbReference type="ARBA" id="ARBA00048258"/>
    </source>
</evidence>
<evidence type="ECO:0000256" key="9">
    <source>
        <dbReference type="SAM" id="Coils"/>
    </source>
</evidence>
<feature type="coiled-coil region" evidence="9">
    <location>
        <begin position="17"/>
        <end position="44"/>
    </location>
</feature>
<keyword evidence="9" id="KW-0175">Coiled coil</keyword>
<evidence type="ECO:0000256" key="4">
    <source>
        <dbReference type="ARBA" id="ARBA00022655"/>
    </source>
</evidence>
<dbReference type="EMBL" id="CP023510">
    <property type="protein sequence ID" value="ATF63283.1"/>
    <property type="molecule type" value="Genomic_DNA"/>
</dbReference>
<feature type="binding site" evidence="8">
    <location>
        <begin position="59"/>
        <end position="66"/>
    </location>
    <ligand>
        <name>ATP</name>
        <dbReference type="ChEBI" id="CHEBI:30616"/>
    </ligand>
</feature>
<dbReference type="GO" id="GO:0004592">
    <property type="term" value="F:pantoate-beta-alanine ligase activity"/>
    <property type="evidence" value="ECO:0007669"/>
    <property type="project" value="UniProtKB-UniRule"/>
</dbReference>
<dbReference type="GO" id="GO:0005829">
    <property type="term" value="C:cytosol"/>
    <property type="evidence" value="ECO:0007669"/>
    <property type="project" value="TreeGrafter"/>
</dbReference>
<comment type="subunit">
    <text evidence="8">Homodimer.</text>
</comment>
<keyword evidence="5 8" id="KW-0547">Nucleotide-binding</keyword>
<evidence type="ECO:0000256" key="8">
    <source>
        <dbReference type="HAMAP-Rule" id="MF_00158"/>
    </source>
</evidence>
<accession>A0A291DFU1</accession>
<dbReference type="NCBIfam" id="TIGR00018">
    <property type="entry name" value="panC"/>
    <property type="match status" value="1"/>
</dbReference>
<feature type="binding site" evidence="8">
    <location>
        <position position="90"/>
    </location>
    <ligand>
        <name>(R)-pantoate</name>
        <dbReference type="ChEBI" id="CHEBI:15980"/>
    </ligand>
</feature>
<dbReference type="InterPro" id="IPR014729">
    <property type="entry name" value="Rossmann-like_a/b/a_fold"/>
</dbReference>
<dbReference type="AlphaFoldDB" id="A0A291DFU1"/>
<dbReference type="RefSeq" id="WP_070678742.1">
    <property type="nucleotide sequence ID" value="NZ_CAUUYP010000035.1"/>
</dbReference>
<dbReference type="PANTHER" id="PTHR21299:SF1">
    <property type="entry name" value="PANTOATE--BETA-ALANINE LIGASE"/>
    <property type="match status" value="1"/>
</dbReference>
<dbReference type="Pfam" id="PF02569">
    <property type="entry name" value="Pantoate_ligase"/>
    <property type="match status" value="1"/>
</dbReference>
<comment type="catalytic activity">
    <reaction evidence="7 8">
        <text>(R)-pantoate + beta-alanine + ATP = (R)-pantothenate + AMP + diphosphate + H(+)</text>
        <dbReference type="Rhea" id="RHEA:10912"/>
        <dbReference type="ChEBI" id="CHEBI:15378"/>
        <dbReference type="ChEBI" id="CHEBI:15980"/>
        <dbReference type="ChEBI" id="CHEBI:29032"/>
        <dbReference type="ChEBI" id="CHEBI:30616"/>
        <dbReference type="ChEBI" id="CHEBI:33019"/>
        <dbReference type="ChEBI" id="CHEBI:57966"/>
        <dbReference type="ChEBI" id="CHEBI:456215"/>
        <dbReference type="EC" id="6.3.2.1"/>
    </reaction>
</comment>
<name>A0A291DFU1_9MICC</name>
<comment type="similarity">
    <text evidence="2 8">Belongs to the pantothenate synthetase family.</text>
</comment>
<feature type="active site" description="Proton donor" evidence="8">
    <location>
        <position position="66"/>
    </location>
</feature>
<dbReference type="Proteomes" id="UP000218628">
    <property type="component" value="Chromosome"/>
</dbReference>
<feature type="binding site" evidence="8">
    <location>
        <begin position="183"/>
        <end position="186"/>
    </location>
    <ligand>
        <name>ATP</name>
        <dbReference type="ChEBI" id="CHEBI:30616"/>
    </ligand>
</feature>
<evidence type="ECO:0000313" key="10">
    <source>
        <dbReference type="EMBL" id="ATF63283.1"/>
    </source>
</evidence>
<proteinExistence type="inferred from homology"/>